<dbReference type="RefSeq" id="WP_009839217.1">
    <property type="nucleotide sequence ID" value="NZ_AAOH01000008.1"/>
</dbReference>
<gene>
    <name evidence="2" type="ORF">PTD2_10348</name>
</gene>
<name>A4CEG2_9GAMM</name>
<feature type="transmembrane region" description="Helical" evidence="1">
    <location>
        <begin position="21"/>
        <end position="43"/>
    </location>
</feature>
<keyword evidence="1" id="KW-0812">Transmembrane</keyword>
<sequence>MVFIEGHTAPSEAQLRRWLTIANWSMVLNLCLFGICLFMSYAIADYLSLYLQIAAHLATIIFAGVFKLAYVLRCFALYNLGSTAF</sequence>
<dbReference type="OrthoDB" id="6305308at2"/>
<accession>A4CEG2</accession>
<keyword evidence="3" id="KW-1185">Reference proteome</keyword>
<evidence type="ECO:0000313" key="3">
    <source>
        <dbReference type="Proteomes" id="UP000006201"/>
    </source>
</evidence>
<dbReference type="Proteomes" id="UP000006201">
    <property type="component" value="Unassembled WGS sequence"/>
</dbReference>
<dbReference type="EMBL" id="AAOH01000008">
    <property type="protein sequence ID" value="EAR26974.1"/>
    <property type="molecule type" value="Genomic_DNA"/>
</dbReference>
<protein>
    <submittedName>
        <fullName evidence="2">Uncharacterized protein</fullName>
    </submittedName>
</protein>
<keyword evidence="1" id="KW-0472">Membrane</keyword>
<dbReference type="eggNOG" id="ENOG5033CQU">
    <property type="taxonomic scope" value="Bacteria"/>
</dbReference>
<dbReference type="AlphaFoldDB" id="A4CEG2"/>
<dbReference type="HOGENOM" id="CLU_177880_0_0_6"/>
<feature type="transmembrane region" description="Helical" evidence="1">
    <location>
        <begin position="49"/>
        <end position="72"/>
    </location>
</feature>
<keyword evidence="1" id="KW-1133">Transmembrane helix</keyword>
<dbReference type="STRING" id="87626.PTD2_10348"/>
<reference evidence="2 3" key="1">
    <citation type="submission" date="2006-02" db="EMBL/GenBank/DDBJ databases">
        <authorList>
            <person name="Moran M.A."/>
            <person name="Kjelleberg S."/>
            <person name="Egan S."/>
            <person name="Saunders N."/>
            <person name="Thomas T."/>
            <person name="Ferriera S."/>
            <person name="Johnson J."/>
            <person name="Kravitz S."/>
            <person name="Halpern A."/>
            <person name="Remington K."/>
            <person name="Beeson K."/>
            <person name="Tran B."/>
            <person name="Rogers Y.-H."/>
            <person name="Friedman R."/>
            <person name="Venter J.C."/>
        </authorList>
    </citation>
    <scope>NUCLEOTIDE SEQUENCE [LARGE SCALE GENOMIC DNA]</scope>
    <source>
        <strain evidence="2 3">D2</strain>
    </source>
</reference>
<evidence type="ECO:0000313" key="2">
    <source>
        <dbReference type="EMBL" id="EAR26974.1"/>
    </source>
</evidence>
<comment type="caution">
    <text evidence="2">The sequence shown here is derived from an EMBL/GenBank/DDBJ whole genome shotgun (WGS) entry which is preliminary data.</text>
</comment>
<organism evidence="2 3">
    <name type="scientific">Pseudoalteromonas tunicata D2</name>
    <dbReference type="NCBI Taxonomy" id="87626"/>
    <lineage>
        <taxon>Bacteria</taxon>
        <taxon>Pseudomonadati</taxon>
        <taxon>Pseudomonadota</taxon>
        <taxon>Gammaproteobacteria</taxon>
        <taxon>Alteromonadales</taxon>
        <taxon>Pseudoalteromonadaceae</taxon>
        <taxon>Pseudoalteromonas</taxon>
    </lineage>
</organism>
<proteinExistence type="predicted"/>
<evidence type="ECO:0000256" key="1">
    <source>
        <dbReference type="SAM" id="Phobius"/>
    </source>
</evidence>